<feature type="region of interest" description="Disordered" evidence="6">
    <location>
        <begin position="546"/>
        <end position="568"/>
    </location>
</feature>
<dbReference type="PROSITE" id="PS50157">
    <property type="entry name" value="ZINC_FINGER_C2H2_2"/>
    <property type="match status" value="7"/>
</dbReference>
<feature type="region of interest" description="Disordered" evidence="6">
    <location>
        <begin position="165"/>
        <end position="185"/>
    </location>
</feature>
<dbReference type="Gene3D" id="3.30.160.60">
    <property type="entry name" value="Classic Zinc Finger"/>
    <property type="match status" value="7"/>
</dbReference>
<sequence>MDGSFVQHSVRVLQELNKQREKGQYCDATLDVGGLVFKAHWSVLACCSHFFQRIYGDGSGGSVVLPAGFAEIFGLLLDFFYTGHLALTSGNRDQVLLAAKELRVPEAVELCQSFQPRTSVGQAPSVQSGLGEQPASQDVKSHLKEPTDLDEGEVFRTLSLAPEDQEFRDSQQPQLNPPAQSSPSFLCGKLKQALKPCPSEDKVSEDCKGPQRPFEARGAPLQGESNEWEVVVQVEDDGDGDSGSEPETVLTRRKSKVMGKPCAAEPALGAGSLAAEPTEGRKGAAVPVECPTCHKKFLSKYYLKVHNRKHTGEKPFECPKCGKCYFRKENLLEHEARNCMNRSEQVFTCSVCRETFRRRMELRVHMVSHTGEMPYKCSSCSQQFMQKKDLQSHMIKLHGAPKPHAVSARRGWGTCGSWAAQPCPHLAPPPLPVSTACSAPRVPSASCPGQNCSCTRLLSTVEKSCLCVKSVGTGPQAATVCRCTSRPSTGMKDLMSASSAAMLLPRRQISTCTFAHTQARSLSSATSVARPSAPKVRQACPLLPRGSGQQLSTTLSPTASLDKHNRTHTGERPFRCEFCEQRFTEKGPLLRHVASRHQEGRPHFCQICGKTFKAVEQLRVHVRRHKGVRKFECTECGYKFTRQAHLRRHMEIHDRVENYNPRQRKLRNLVIEDEKMVVVALQPPADLEMGSAEVIVESLTQGGLASQLPSQRLCAEESFASPSVLEPSLIITAAVPEDCDS</sequence>
<feature type="domain" description="C2H2-type" evidence="8">
    <location>
        <begin position="347"/>
        <end position="374"/>
    </location>
</feature>
<reference evidence="10" key="1">
    <citation type="journal article" date="2011" name="Nat. Biotechnol.">
        <title>The genomic sequence of the Chinese hamster ovary (CHO)-K1 cell line.</title>
        <authorList>
            <person name="Xu X."/>
            <person name="Nagarajan H."/>
            <person name="Lewis N.E."/>
            <person name="Pan S."/>
            <person name="Cai Z."/>
            <person name="Liu X."/>
            <person name="Chen W."/>
            <person name="Xie M."/>
            <person name="Wang W."/>
            <person name="Hammond S."/>
            <person name="Andersen M.R."/>
            <person name="Neff N."/>
            <person name="Passarelli B."/>
            <person name="Koh W."/>
            <person name="Fan H.C."/>
            <person name="Wang J."/>
            <person name="Gui Y."/>
            <person name="Lee K.H."/>
            <person name="Betenbaugh M.J."/>
            <person name="Quake S.R."/>
            <person name="Famili I."/>
            <person name="Palsson B.O."/>
            <person name="Wang J."/>
        </authorList>
    </citation>
    <scope>NUCLEOTIDE SEQUENCE [LARGE SCALE GENOMIC DNA]</scope>
    <source>
        <strain evidence="10">CHO K1 cell line</strain>
    </source>
</reference>
<dbReference type="PROSITE" id="PS00028">
    <property type="entry name" value="ZINC_FINGER_C2H2_1"/>
    <property type="match status" value="6"/>
</dbReference>
<gene>
    <name evidence="9" type="ORF">I79_018477</name>
</gene>
<dbReference type="Proteomes" id="UP000001075">
    <property type="component" value="Unassembled WGS sequence"/>
</dbReference>
<dbReference type="FunFam" id="3.30.160.60:FF:001113">
    <property type="entry name" value="Zinc finger and BTB domain containing 48"/>
    <property type="match status" value="1"/>
</dbReference>
<name>G3I4T9_CRIGR</name>
<dbReference type="Gene3D" id="3.30.710.10">
    <property type="entry name" value="Potassium Channel Kv1.1, Chain A"/>
    <property type="match status" value="1"/>
</dbReference>
<dbReference type="PROSITE" id="PS50097">
    <property type="entry name" value="BTB"/>
    <property type="match status" value="1"/>
</dbReference>
<accession>G3I4T9</accession>
<evidence type="ECO:0000259" key="8">
    <source>
        <dbReference type="PROSITE" id="PS50157"/>
    </source>
</evidence>
<dbReference type="SUPFAM" id="SSF57667">
    <property type="entry name" value="beta-beta-alpha zinc fingers"/>
    <property type="match status" value="4"/>
</dbReference>
<feature type="region of interest" description="Disordered" evidence="6">
    <location>
        <begin position="197"/>
        <end position="256"/>
    </location>
</feature>
<feature type="domain" description="C2H2-type" evidence="8">
    <location>
        <begin position="574"/>
        <end position="602"/>
    </location>
</feature>
<feature type="compositionally biased region" description="Polar residues" evidence="6">
    <location>
        <begin position="170"/>
        <end position="184"/>
    </location>
</feature>
<organism evidence="9 10">
    <name type="scientific">Cricetulus griseus</name>
    <name type="common">Chinese hamster</name>
    <name type="synonym">Cricetulus barabensis griseus</name>
    <dbReference type="NCBI Taxonomy" id="10029"/>
    <lineage>
        <taxon>Eukaryota</taxon>
        <taxon>Metazoa</taxon>
        <taxon>Chordata</taxon>
        <taxon>Craniata</taxon>
        <taxon>Vertebrata</taxon>
        <taxon>Euteleostomi</taxon>
        <taxon>Mammalia</taxon>
        <taxon>Eutheria</taxon>
        <taxon>Euarchontoglires</taxon>
        <taxon>Glires</taxon>
        <taxon>Rodentia</taxon>
        <taxon>Myomorpha</taxon>
        <taxon>Muroidea</taxon>
        <taxon>Cricetidae</taxon>
        <taxon>Cricetinae</taxon>
        <taxon>Cricetulus</taxon>
    </lineage>
</organism>
<feature type="domain" description="C2H2-type" evidence="8">
    <location>
        <begin position="288"/>
        <end position="315"/>
    </location>
</feature>
<feature type="domain" description="C2H2-type" evidence="8">
    <location>
        <begin position="316"/>
        <end position="343"/>
    </location>
</feature>
<dbReference type="InterPro" id="IPR050457">
    <property type="entry name" value="ZnFinger_BTB_dom_contain"/>
</dbReference>
<dbReference type="InterPro" id="IPR013087">
    <property type="entry name" value="Znf_C2H2_type"/>
</dbReference>
<dbReference type="PANTHER" id="PTHR46105:SF30">
    <property type="entry name" value="ZINC FINGER AND BTB DOMAIN CONTAINING 49"/>
    <property type="match status" value="1"/>
</dbReference>
<feature type="region of interest" description="Disordered" evidence="6">
    <location>
        <begin position="119"/>
        <end position="153"/>
    </location>
</feature>
<dbReference type="GO" id="GO:0000981">
    <property type="term" value="F:DNA-binding transcription factor activity, RNA polymerase II-specific"/>
    <property type="evidence" value="ECO:0007669"/>
    <property type="project" value="TreeGrafter"/>
</dbReference>
<dbReference type="STRING" id="10029.G3I4T9"/>
<feature type="compositionally biased region" description="Polar residues" evidence="6">
    <location>
        <begin position="547"/>
        <end position="559"/>
    </location>
</feature>
<evidence type="ECO:0000256" key="6">
    <source>
        <dbReference type="SAM" id="MobiDB-lite"/>
    </source>
</evidence>
<evidence type="ECO:0000259" key="7">
    <source>
        <dbReference type="PROSITE" id="PS50097"/>
    </source>
</evidence>
<evidence type="ECO:0000313" key="9">
    <source>
        <dbReference type="EMBL" id="EGW11744.1"/>
    </source>
</evidence>
<evidence type="ECO:0000256" key="4">
    <source>
        <dbReference type="ARBA" id="ARBA00022833"/>
    </source>
</evidence>
<keyword evidence="4" id="KW-0862">Zinc</keyword>
<dbReference type="Pfam" id="PF00651">
    <property type="entry name" value="BTB"/>
    <property type="match status" value="1"/>
</dbReference>
<keyword evidence="1" id="KW-0479">Metal-binding</keyword>
<dbReference type="SMART" id="SM00355">
    <property type="entry name" value="ZnF_C2H2"/>
    <property type="match status" value="7"/>
</dbReference>
<proteinExistence type="predicted"/>
<evidence type="ECO:0000256" key="2">
    <source>
        <dbReference type="ARBA" id="ARBA00022737"/>
    </source>
</evidence>
<dbReference type="SUPFAM" id="SSF54695">
    <property type="entry name" value="POZ domain"/>
    <property type="match status" value="1"/>
</dbReference>
<dbReference type="Pfam" id="PF00096">
    <property type="entry name" value="zf-C2H2"/>
    <property type="match status" value="4"/>
</dbReference>
<dbReference type="InterPro" id="IPR000210">
    <property type="entry name" value="BTB/POZ_dom"/>
</dbReference>
<dbReference type="InterPro" id="IPR036236">
    <property type="entry name" value="Znf_C2H2_sf"/>
</dbReference>
<dbReference type="CDD" id="cd18232">
    <property type="entry name" value="BTB_POZ_ZBTB48_TZAP_KR3"/>
    <property type="match status" value="1"/>
</dbReference>
<dbReference type="GO" id="GO:0005694">
    <property type="term" value="C:chromosome"/>
    <property type="evidence" value="ECO:0007669"/>
    <property type="project" value="UniProtKB-ARBA"/>
</dbReference>
<feature type="compositionally biased region" description="Polar residues" evidence="6">
    <location>
        <begin position="119"/>
        <end position="138"/>
    </location>
</feature>
<feature type="compositionally biased region" description="Basic and acidic residues" evidence="6">
    <location>
        <begin position="198"/>
        <end position="209"/>
    </location>
</feature>
<feature type="compositionally biased region" description="Acidic residues" evidence="6">
    <location>
        <begin position="234"/>
        <end position="244"/>
    </location>
</feature>
<evidence type="ECO:0000256" key="3">
    <source>
        <dbReference type="ARBA" id="ARBA00022771"/>
    </source>
</evidence>
<dbReference type="FunFam" id="3.30.160.60:FF:001117">
    <property type="entry name" value="Zinc finger and BTB domain containing 48"/>
    <property type="match status" value="1"/>
</dbReference>
<keyword evidence="2" id="KW-0677">Repeat</keyword>
<feature type="domain" description="C2H2-type" evidence="8">
    <location>
        <begin position="603"/>
        <end position="630"/>
    </location>
</feature>
<feature type="domain" description="C2H2-type" evidence="8">
    <location>
        <begin position="375"/>
        <end position="403"/>
    </location>
</feature>
<dbReference type="InterPro" id="IPR011333">
    <property type="entry name" value="SKP1/BTB/POZ_sf"/>
</dbReference>
<dbReference type="AlphaFoldDB" id="G3I4T9"/>
<feature type="domain" description="BTB" evidence="7">
    <location>
        <begin position="26"/>
        <end position="89"/>
    </location>
</feature>
<feature type="domain" description="C2H2-type" evidence="8">
    <location>
        <begin position="631"/>
        <end position="658"/>
    </location>
</feature>
<evidence type="ECO:0000256" key="5">
    <source>
        <dbReference type="PROSITE-ProRule" id="PRU00042"/>
    </source>
</evidence>
<evidence type="ECO:0000256" key="1">
    <source>
        <dbReference type="ARBA" id="ARBA00022723"/>
    </source>
</evidence>
<dbReference type="InParanoid" id="G3I4T9"/>
<protein>
    <submittedName>
        <fullName evidence="9">Zinc finger and BTB domain-containing protein 48</fullName>
    </submittedName>
</protein>
<dbReference type="EMBL" id="JH001266">
    <property type="protein sequence ID" value="EGW11744.1"/>
    <property type="molecule type" value="Genomic_DNA"/>
</dbReference>
<dbReference type="GO" id="GO:0045893">
    <property type="term" value="P:positive regulation of DNA-templated transcription"/>
    <property type="evidence" value="ECO:0007669"/>
    <property type="project" value="UniProtKB-ARBA"/>
</dbReference>
<dbReference type="FunFam" id="3.30.160.60:FF:001252">
    <property type="entry name" value="Zinc finger and BTB domain-containing 48"/>
    <property type="match status" value="1"/>
</dbReference>
<dbReference type="SMART" id="SM00225">
    <property type="entry name" value="BTB"/>
    <property type="match status" value="1"/>
</dbReference>
<dbReference type="FunFam" id="3.30.160.60:FF:001257">
    <property type="entry name" value="Zinc finger and BTB domain-containing 48"/>
    <property type="match status" value="1"/>
</dbReference>
<keyword evidence="3 5" id="KW-0863">Zinc-finger</keyword>
<dbReference type="GO" id="GO:0000978">
    <property type="term" value="F:RNA polymerase II cis-regulatory region sequence-specific DNA binding"/>
    <property type="evidence" value="ECO:0007669"/>
    <property type="project" value="TreeGrafter"/>
</dbReference>
<dbReference type="eggNOG" id="KOG1721">
    <property type="taxonomic scope" value="Eukaryota"/>
</dbReference>
<evidence type="ECO:0000313" key="10">
    <source>
        <dbReference type="Proteomes" id="UP000001075"/>
    </source>
</evidence>
<dbReference type="FunCoup" id="G3I4T9">
    <property type="interactions" value="1341"/>
</dbReference>
<dbReference type="GO" id="GO:0008270">
    <property type="term" value="F:zinc ion binding"/>
    <property type="evidence" value="ECO:0007669"/>
    <property type="project" value="UniProtKB-KW"/>
</dbReference>
<dbReference type="FunFam" id="3.30.710.10:FF:000074">
    <property type="entry name" value="Zinc finger and BTB domain-containing 48"/>
    <property type="match status" value="1"/>
</dbReference>
<dbReference type="PANTHER" id="PTHR46105">
    <property type="entry name" value="AGAP004733-PA"/>
    <property type="match status" value="1"/>
</dbReference>
<dbReference type="FunFam" id="3.30.160.60:FF:001732">
    <property type="entry name" value="Zgc:162936"/>
    <property type="match status" value="1"/>
</dbReference>